<evidence type="ECO:0000256" key="1">
    <source>
        <dbReference type="SAM" id="Phobius"/>
    </source>
</evidence>
<dbReference type="Proteomes" id="UP000177230">
    <property type="component" value="Unassembled WGS sequence"/>
</dbReference>
<keyword evidence="1" id="KW-1133">Transmembrane helix</keyword>
<reference evidence="2 3" key="1">
    <citation type="journal article" date="2016" name="Nat. Commun.">
        <title>Thousands of microbial genomes shed light on interconnected biogeochemical processes in an aquifer system.</title>
        <authorList>
            <person name="Anantharaman K."/>
            <person name="Brown C.T."/>
            <person name="Hug L.A."/>
            <person name="Sharon I."/>
            <person name="Castelle C.J."/>
            <person name="Probst A.J."/>
            <person name="Thomas B.C."/>
            <person name="Singh A."/>
            <person name="Wilkins M.J."/>
            <person name="Karaoz U."/>
            <person name="Brodie E.L."/>
            <person name="Williams K.H."/>
            <person name="Hubbard S.S."/>
            <person name="Banfield J.F."/>
        </authorList>
    </citation>
    <scope>NUCLEOTIDE SEQUENCE [LARGE SCALE GENOMIC DNA]</scope>
</reference>
<feature type="transmembrane region" description="Helical" evidence="1">
    <location>
        <begin position="38"/>
        <end position="59"/>
    </location>
</feature>
<organism evidence="2 3">
    <name type="scientific">Candidatus Edwardsbacteria bacterium GWF2_54_11</name>
    <dbReference type="NCBI Taxonomy" id="1817851"/>
    <lineage>
        <taxon>Bacteria</taxon>
        <taxon>Candidatus Edwardsiibacteriota</taxon>
    </lineage>
</organism>
<feature type="transmembrane region" description="Helical" evidence="1">
    <location>
        <begin position="7"/>
        <end position="26"/>
    </location>
</feature>
<proteinExistence type="predicted"/>
<gene>
    <name evidence="2" type="ORF">A2024_03095</name>
</gene>
<keyword evidence="1" id="KW-0812">Transmembrane</keyword>
<dbReference type="AlphaFoldDB" id="A0A1F5RC32"/>
<comment type="caution">
    <text evidence="2">The sequence shown here is derived from an EMBL/GenBank/DDBJ whole genome shotgun (WGS) entry which is preliminary data.</text>
</comment>
<protein>
    <submittedName>
        <fullName evidence="2">Uncharacterized protein</fullName>
    </submittedName>
</protein>
<evidence type="ECO:0000313" key="2">
    <source>
        <dbReference type="EMBL" id="OGF11987.1"/>
    </source>
</evidence>
<accession>A0A1F5RC32</accession>
<name>A0A1F5RC32_9BACT</name>
<sequence>MKLKNSSLYYWLANILCLISAAYFFWKVLPCITTAKEIVFATVCILTMVASCICFVLYVDAKRNEKEKIG</sequence>
<dbReference type="EMBL" id="MFFM01000034">
    <property type="protein sequence ID" value="OGF11987.1"/>
    <property type="molecule type" value="Genomic_DNA"/>
</dbReference>
<keyword evidence="1" id="KW-0472">Membrane</keyword>
<evidence type="ECO:0000313" key="3">
    <source>
        <dbReference type="Proteomes" id="UP000177230"/>
    </source>
</evidence>